<accession>A0AAW0IWR2</accession>
<reference evidence="1 2" key="1">
    <citation type="journal article" date="2018" name="Sci. Data">
        <title>The draft genome sequence of cork oak.</title>
        <authorList>
            <person name="Ramos A.M."/>
            <person name="Usie A."/>
            <person name="Barbosa P."/>
            <person name="Barros P.M."/>
            <person name="Capote T."/>
            <person name="Chaves I."/>
            <person name="Simoes F."/>
            <person name="Abreu I."/>
            <person name="Carrasquinho I."/>
            <person name="Faro C."/>
            <person name="Guimaraes J.B."/>
            <person name="Mendonca D."/>
            <person name="Nobrega F."/>
            <person name="Rodrigues L."/>
            <person name="Saibo N.J.M."/>
            <person name="Varela M.C."/>
            <person name="Egas C."/>
            <person name="Matos J."/>
            <person name="Miguel C.M."/>
            <person name="Oliveira M.M."/>
            <person name="Ricardo C.P."/>
            <person name="Goncalves S."/>
        </authorList>
    </citation>
    <scope>NUCLEOTIDE SEQUENCE [LARGE SCALE GENOMIC DNA]</scope>
    <source>
        <strain evidence="2">cv. HL8</strain>
    </source>
</reference>
<proteinExistence type="predicted"/>
<dbReference type="Proteomes" id="UP000237347">
    <property type="component" value="Unassembled WGS sequence"/>
</dbReference>
<protein>
    <submittedName>
        <fullName evidence="1">Uncharacterized protein</fullName>
    </submittedName>
</protein>
<organism evidence="1 2">
    <name type="scientific">Quercus suber</name>
    <name type="common">Cork oak</name>
    <dbReference type="NCBI Taxonomy" id="58331"/>
    <lineage>
        <taxon>Eukaryota</taxon>
        <taxon>Viridiplantae</taxon>
        <taxon>Streptophyta</taxon>
        <taxon>Embryophyta</taxon>
        <taxon>Tracheophyta</taxon>
        <taxon>Spermatophyta</taxon>
        <taxon>Magnoliopsida</taxon>
        <taxon>eudicotyledons</taxon>
        <taxon>Gunneridae</taxon>
        <taxon>Pentapetalae</taxon>
        <taxon>rosids</taxon>
        <taxon>fabids</taxon>
        <taxon>Fagales</taxon>
        <taxon>Fagaceae</taxon>
        <taxon>Quercus</taxon>
    </lineage>
</organism>
<comment type="caution">
    <text evidence="1">The sequence shown here is derived from an EMBL/GenBank/DDBJ whole genome shotgun (WGS) entry which is preliminary data.</text>
</comment>
<sequence>MDGDDNERMNFEVDAQHIPISQPSQETVPTIELANTIKSEPRVRFRELMKCTIAMLIFASSVELKDGAHSFSLQLAWLKVRYVEK</sequence>
<gene>
    <name evidence="1" type="ORF">CFP56_041116</name>
</gene>
<evidence type="ECO:0000313" key="1">
    <source>
        <dbReference type="EMBL" id="KAK7818683.1"/>
    </source>
</evidence>
<name>A0AAW0IWR2_QUESU</name>
<dbReference type="AlphaFoldDB" id="A0AAW0IWR2"/>
<evidence type="ECO:0000313" key="2">
    <source>
        <dbReference type="Proteomes" id="UP000237347"/>
    </source>
</evidence>
<dbReference type="EMBL" id="PKMF04000815">
    <property type="protein sequence ID" value="KAK7818683.1"/>
    <property type="molecule type" value="Genomic_DNA"/>
</dbReference>
<keyword evidence="2" id="KW-1185">Reference proteome</keyword>